<dbReference type="Proteomes" id="UP000001292">
    <property type="component" value="Unassembled WGS sequence"/>
</dbReference>
<evidence type="ECO:0000313" key="2">
    <source>
        <dbReference type="Proteomes" id="UP000001292"/>
    </source>
</evidence>
<proteinExistence type="predicted"/>
<name>B4IBY4_DROSE</name>
<sequence length="380" mass="42495">MANNYTARKAMQVSEEMAPAVHIPIMVGNDIFVLTQQDIRRVEDTRLISYSRLGPNGHFIPLDTSSPGAVYVPPPNPTHFCTLDDLLRNVSDKRVRMQMDIDEDVKHPAKSTNDTCLFLRETSNPLKTVASVSTQLEWSKKKSDSKHRLQLCYDAGTSTSGLMTNTGCQHCPKCETQHSSCQTQMFAKTQTILEREINRNASCQTKDTGTATRTSIVKEPQDVGCQTQSCLSANTHIKNEPVNLRCQAQRNTNSTGCGTYSHLFETASAESYTSAECYYTSSAESTSPCPCQHCKSQQTCTEQTLIVPMEPQVQSPVRPQEHPCTSKHIRFDPCTQVNNCPNFEEPHFYRTIPLGQNLYPRAQVSKSIRKPTYGLDESQL</sequence>
<reference evidence="1 2" key="1">
    <citation type="journal article" date="2007" name="Nature">
        <title>Evolution of genes and genomes on the Drosophila phylogeny.</title>
        <authorList>
            <consortium name="Drosophila 12 Genomes Consortium"/>
            <person name="Clark A.G."/>
            <person name="Eisen M.B."/>
            <person name="Smith D.R."/>
            <person name="Bergman C.M."/>
            <person name="Oliver B."/>
            <person name="Markow T.A."/>
            <person name="Kaufman T.C."/>
            <person name="Kellis M."/>
            <person name="Gelbart W."/>
            <person name="Iyer V.N."/>
            <person name="Pollard D.A."/>
            <person name="Sackton T.B."/>
            <person name="Larracuente A.M."/>
            <person name="Singh N.D."/>
            <person name="Abad J.P."/>
            <person name="Abt D.N."/>
            <person name="Adryan B."/>
            <person name="Aguade M."/>
            <person name="Akashi H."/>
            <person name="Anderson W.W."/>
            <person name="Aquadro C.F."/>
            <person name="Ardell D.H."/>
            <person name="Arguello R."/>
            <person name="Artieri C.G."/>
            <person name="Barbash D.A."/>
            <person name="Barker D."/>
            <person name="Barsanti P."/>
            <person name="Batterham P."/>
            <person name="Batzoglou S."/>
            <person name="Begun D."/>
            <person name="Bhutkar A."/>
            <person name="Blanco E."/>
            <person name="Bosak S.A."/>
            <person name="Bradley R.K."/>
            <person name="Brand A.D."/>
            <person name="Brent M.R."/>
            <person name="Brooks A.N."/>
            <person name="Brown R.H."/>
            <person name="Butlin R.K."/>
            <person name="Caggese C."/>
            <person name="Calvi B.R."/>
            <person name="Bernardo de Carvalho A."/>
            <person name="Caspi A."/>
            <person name="Castrezana S."/>
            <person name="Celniker S.E."/>
            <person name="Chang J.L."/>
            <person name="Chapple C."/>
            <person name="Chatterji S."/>
            <person name="Chinwalla A."/>
            <person name="Civetta A."/>
            <person name="Clifton S.W."/>
            <person name="Comeron J.M."/>
            <person name="Costello J.C."/>
            <person name="Coyne J.A."/>
            <person name="Daub J."/>
            <person name="David R.G."/>
            <person name="Delcher A.L."/>
            <person name="Delehaunty K."/>
            <person name="Do C.B."/>
            <person name="Ebling H."/>
            <person name="Edwards K."/>
            <person name="Eickbush T."/>
            <person name="Evans J.D."/>
            <person name="Filipski A."/>
            <person name="Findeiss S."/>
            <person name="Freyhult E."/>
            <person name="Fulton L."/>
            <person name="Fulton R."/>
            <person name="Garcia A.C."/>
            <person name="Gardiner A."/>
            <person name="Garfield D.A."/>
            <person name="Garvin B.E."/>
            <person name="Gibson G."/>
            <person name="Gilbert D."/>
            <person name="Gnerre S."/>
            <person name="Godfrey J."/>
            <person name="Good R."/>
            <person name="Gotea V."/>
            <person name="Gravely B."/>
            <person name="Greenberg A.J."/>
            <person name="Griffiths-Jones S."/>
            <person name="Gross S."/>
            <person name="Guigo R."/>
            <person name="Gustafson E.A."/>
            <person name="Haerty W."/>
            <person name="Hahn M.W."/>
            <person name="Halligan D.L."/>
            <person name="Halpern A.L."/>
            <person name="Halter G.M."/>
            <person name="Han M.V."/>
            <person name="Heger A."/>
            <person name="Hillier L."/>
            <person name="Hinrichs A.S."/>
            <person name="Holmes I."/>
            <person name="Hoskins R.A."/>
            <person name="Hubisz M.J."/>
            <person name="Hultmark D."/>
            <person name="Huntley M.A."/>
            <person name="Jaffe D.B."/>
            <person name="Jagadeeshan S."/>
            <person name="Jeck W.R."/>
            <person name="Johnson J."/>
            <person name="Jones C.D."/>
            <person name="Jordan W.C."/>
            <person name="Karpen G.H."/>
            <person name="Kataoka E."/>
            <person name="Keightley P.D."/>
            <person name="Kheradpour P."/>
            <person name="Kirkness E.F."/>
            <person name="Koerich L.B."/>
            <person name="Kristiansen K."/>
            <person name="Kudrna D."/>
            <person name="Kulathinal R.J."/>
            <person name="Kumar S."/>
            <person name="Kwok R."/>
            <person name="Lander E."/>
            <person name="Langley C.H."/>
            <person name="Lapoint R."/>
            <person name="Lazzaro B.P."/>
            <person name="Lee S.J."/>
            <person name="Levesque L."/>
            <person name="Li R."/>
            <person name="Lin C.F."/>
            <person name="Lin M.F."/>
            <person name="Lindblad-Toh K."/>
            <person name="Llopart A."/>
            <person name="Long M."/>
            <person name="Low L."/>
            <person name="Lozovsky E."/>
            <person name="Lu J."/>
            <person name="Luo M."/>
            <person name="Machado C.A."/>
            <person name="Makalowski W."/>
            <person name="Marzo M."/>
            <person name="Matsuda M."/>
            <person name="Matzkin L."/>
            <person name="McAllister B."/>
            <person name="McBride C.S."/>
            <person name="McKernan B."/>
            <person name="McKernan K."/>
            <person name="Mendez-Lago M."/>
            <person name="Minx P."/>
            <person name="Mollenhauer M.U."/>
            <person name="Montooth K."/>
            <person name="Mount S.M."/>
            <person name="Mu X."/>
            <person name="Myers E."/>
            <person name="Negre B."/>
            <person name="Newfeld S."/>
            <person name="Nielsen R."/>
            <person name="Noor M.A."/>
            <person name="O'Grady P."/>
            <person name="Pachter L."/>
            <person name="Papaceit M."/>
            <person name="Parisi M.J."/>
            <person name="Parisi M."/>
            <person name="Parts L."/>
            <person name="Pedersen J.S."/>
            <person name="Pesole G."/>
            <person name="Phillippy A.M."/>
            <person name="Ponting C.P."/>
            <person name="Pop M."/>
            <person name="Porcelli D."/>
            <person name="Powell J.R."/>
            <person name="Prohaska S."/>
            <person name="Pruitt K."/>
            <person name="Puig M."/>
            <person name="Quesneville H."/>
            <person name="Ram K.R."/>
            <person name="Rand D."/>
            <person name="Rasmussen M.D."/>
            <person name="Reed L.K."/>
            <person name="Reenan R."/>
            <person name="Reily A."/>
            <person name="Remington K.A."/>
            <person name="Rieger T.T."/>
            <person name="Ritchie M.G."/>
            <person name="Robin C."/>
            <person name="Rogers Y.H."/>
            <person name="Rohde C."/>
            <person name="Rozas J."/>
            <person name="Rubenfield M.J."/>
            <person name="Ruiz A."/>
            <person name="Russo S."/>
            <person name="Salzberg S.L."/>
            <person name="Sanchez-Gracia A."/>
            <person name="Saranga D.J."/>
            <person name="Sato H."/>
            <person name="Schaeffer S.W."/>
            <person name="Schatz M.C."/>
            <person name="Schlenke T."/>
            <person name="Schwartz R."/>
            <person name="Segarra C."/>
            <person name="Singh R.S."/>
            <person name="Sirot L."/>
            <person name="Sirota M."/>
            <person name="Sisneros N.B."/>
            <person name="Smith C.D."/>
            <person name="Smith T.F."/>
            <person name="Spieth J."/>
            <person name="Stage D.E."/>
            <person name="Stark A."/>
            <person name="Stephan W."/>
            <person name="Strausberg R.L."/>
            <person name="Strempel S."/>
            <person name="Sturgill D."/>
            <person name="Sutton G."/>
            <person name="Sutton G.G."/>
            <person name="Tao W."/>
            <person name="Teichmann S."/>
            <person name="Tobari Y.N."/>
            <person name="Tomimura Y."/>
            <person name="Tsolas J.M."/>
            <person name="Valente V.L."/>
            <person name="Venter E."/>
            <person name="Venter J.C."/>
            <person name="Vicario S."/>
            <person name="Vieira F.G."/>
            <person name="Vilella A.J."/>
            <person name="Villasante A."/>
            <person name="Walenz B."/>
            <person name="Wang J."/>
            <person name="Wasserman M."/>
            <person name="Watts T."/>
            <person name="Wilson D."/>
            <person name="Wilson R.K."/>
            <person name="Wing R.A."/>
            <person name="Wolfner M.F."/>
            <person name="Wong A."/>
            <person name="Wong G.K."/>
            <person name="Wu C.I."/>
            <person name="Wu G."/>
            <person name="Yamamoto D."/>
            <person name="Yang H.P."/>
            <person name="Yang S.P."/>
            <person name="Yorke J.A."/>
            <person name="Yoshida K."/>
            <person name="Zdobnov E."/>
            <person name="Zhang P."/>
            <person name="Zhang Y."/>
            <person name="Zimin A.V."/>
            <person name="Baldwin J."/>
            <person name="Abdouelleil A."/>
            <person name="Abdulkadir J."/>
            <person name="Abebe A."/>
            <person name="Abera B."/>
            <person name="Abreu J."/>
            <person name="Acer S.C."/>
            <person name="Aftuck L."/>
            <person name="Alexander A."/>
            <person name="An P."/>
            <person name="Anderson E."/>
            <person name="Anderson S."/>
            <person name="Arachi H."/>
            <person name="Azer M."/>
            <person name="Bachantsang P."/>
            <person name="Barry A."/>
            <person name="Bayul T."/>
            <person name="Berlin A."/>
            <person name="Bessette D."/>
            <person name="Bloom T."/>
            <person name="Blye J."/>
            <person name="Boguslavskiy L."/>
            <person name="Bonnet C."/>
            <person name="Boukhgalter B."/>
            <person name="Bourzgui I."/>
            <person name="Brown A."/>
            <person name="Cahill P."/>
            <person name="Channer S."/>
            <person name="Cheshatsang Y."/>
            <person name="Chuda L."/>
            <person name="Citroen M."/>
            <person name="Collymore A."/>
            <person name="Cooke P."/>
            <person name="Costello M."/>
            <person name="D'Aco K."/>
            <person name="Daza R."/>
            <person name="De Haan G."/>
            <person name="DeGray S."/>
            <person name="DeMaso C."/>
            <person name="Dhargay N."/>
            <person name="Dooley K."/>
            <person name="Dooley E."/>
            <person name="Doricent M."/>
            <person name="Dorje P."/>
            <person name="Dorjee K."/>
            <person name="Dupes A."/>
            <person name="Elong R."/>
            <person name="Falk J."/>
            <person name="Farina A."/>
            <person name="Faro S."/>
            <person name="Ferguson D."/>
            <person name="Fisher S."/>
            <person name="Foley C.D."/>
            <person name="Franke A."/>
            <person name="Friedrich D."/>
            <person name="Gadbois L."/>
            <person name="Gearin G."/>
            <person name="Gearin C.R."/>
            <person name="Giannoukos G."/>
            <person name="Goode T."/>
            <person name="Graham J."/>
            <person name="Grandbois E."/>
            <person name="Grewal S."/>
            <person name="Gyaltsen K."/>
            <person name="Hafez N."/>
            <person name="Hagos B."/>
            <person name="Hall J."/>
            <person name="Henson C."/>
            <person name="Hollinger A."/>
            <person name="Honan T."/>
            <person name="Huard M.D."/>
            <person name="Hughes L."/>
            <person name="Hurhula B."/>
            <person name="Husby M.E."/>
            <person name="Kamat A."/>
            <person name="Kanga B."/>
            <person name="Kashin S."/>
            <person name="Khazanovich D."/>
            <person name="Kisner P."/>
            <person name="Lance K."/>
            <person name="Lara M."/>
            <person name="Lee W."/>
            <person name="Lennon N."/>
            <person name="Letendre F."/>
            <person name="LeVine R."/>
            <person name="Lipovsky A."/>
            <person name="Liu X."/>
            <person name="Liu J."/>
            <person name="Liu S."/>
            <person name="Lokyitsang T."/>
            <person name="Lokyitsang Y."/>
            <person name="Lubonja R."/>
            <person name="Lui A."/>
            <person name="MacDonald P."/>
            <person name="Magnisalis V."/>
            <person name="Maru K."/>
            <person name="Matthews C."/>
            <person name="McCusker W."/>
            <person name="McDonough S."/>
            <person name="Mehta T."/>
            <person name="Meldrim J."/>
            <person name="Meneus L."/>
            <person name="Mihai O."/>
            <person name="Mihalev A."/>
            <person name="Mihova T."/>
            <person name="Mittelman R."/>
            <person name="Mlenga V."/>
            <person name="Montmayeur A."/>
            <person name="Mulrain L."/>
            <person name="Navidi A."/>
            <person name="Naylor J."/>
            <person name="Negash T."/>
            <person name="Nguyen T."/>
            <person name="Nguyen N."/>
            <person name="Nicol R."/>
            <person name="Norbu C."/>
            <person name="Norbu N."/>
            <person name="Novod N."/>
            <person name="O'Neill B."/>
            <person name="Osman S."/>
            <person name="Markiewicz E."/>
            <person name="Oyono O.L."/>
            <person name="Patti C."/>
            <person name="Phunkhang P."/>
            <person name="Pierre F."/>
            <person name="Priest M."/>
            <person name="Raghuraman S."/>
            <person name="Rege F."/>
            <person name="Reyes R."/>
            <person name="Rise C."/>
            <person name="Rogov P."/>
            <person name="Ross K."/>
            <person name="Ryan E."/>
            <person name="Settipalli S."/>
            <person name="Shea T."/>
            <person name="Sherpa N."/>
            <person name="Shi L."/>
            <person name="Shih D."/>
            <person name="Sparrow T."/>
            <person name="Spaulding J."/>
            <person name="Stalker J."/>
            <person name="Stange-Thomann N."/>
            <person name="Stavropoulos S."/>
            <person name="Stone C."/>
            <person name="Strader C."/>
            <person name="Tesfaye S."/>
            <person name="Thomson T."/>
            <person name="Thoulutsang Y."/>
            <person name="Thoulutsang D."/>
            <person name="Topham K."/>
            <person name="Topping I."/>
            <person name="Tsamla T."/>
            <person name="Vassiliev H."/>
            <person name="Vo A."/>
            <person name="Wangchuk T."/>
            <person name="Wangdi T."/>
            <person name="Weiand M."/>
            <person name="Wilkinson J."/>
            <person name="Wilson A."/>
            <person name="Yadav S."/>
            <person name="Young G."/>
            <person name="Yu Q."/>
            <person name="Zembek L."/>
            <person name="Zhong D."/>
            <person name="Zimmer A."/>
            <person name="Zwirko Z."/>
            <person name="Jaffe D.B."/>
            <person name="Alvarez P."/>
            <person name="Brockman W."/>
            <person name="Butler J."/>
            <person name="Chin C."/>
            <person name="Gnerre S."/>
            <person name="Grabherr M."/>
            <person name="Kleber M."/>
            <person name="Mauceli E."/>
            <person name="MacCallum I."/>
        </authorList>
    </citation>
    <scope>NUCLEOTIDE SEQUENCE [LARGE SCALE GENOMIC DNA]</scope>
    <source>
        <strain evidence="2">Rob3c / Tucson 14021-0248.25</strain>
    </source>
</reference>
<dbReference type="KEGG" id="dse:6616914"/>
<dbReference type="AlphaFoldDB" id="B4IBY4"/>
<dbReference type="EMBL" id="CH480827">
    <property type="protein sequence ID" value="EDW44892.1"/>
    <property type="molecule type" value="Genomic_DNA"/>
</dbReference>
<accession>B4IBY4</accession>
<dbReference type="GO" id="GO:0007283">
    <property type="term" value="P:spermatogenesis"/>
    <property type="evidence" value="ECO:0007669"/>
    <property type="project" value="EnsemblMetazoa"/>
</dbReference>
<evidence type="ECO:0000313" key="1">
    <source>
        <dbReference type="EMBL" id="EDW44892.1"/>
    </source>
</evidence>
<dbReference type="PhylomeDB" id="B4IBY4"/>
<gene>
    <name evidence="1" type="primary">Dsec\GM15142</name>
    <name evidence="1" type="ORF">Dsec_GM15142</name>
</gene>
<dbReference type="STRING" id="7238.B4IBY4"/>
<dbReference type="HOGENOM" id="CLU_754936_0_0_1"/>
<protein>
    <submittedName>
        <fullName evidence="1">GM15142</fullName>
    </submittedName>
</protein>
<keyword evidence="2" id="KW-1185">Reference proteome</keyword>
<organism evidence="2">
    <name type="scientific">Drosophila sechellia</name>
    <name type="common">Fruit fly</name>
    <dbReference type="NCBI Taxonomy" id="7238"/>
    <lineage>
        <taxon>Eukaryota</taxon>
        <taxon>Metazoa</taxon>
        <taxon>Ecdysozoa</taxon>
        <taxon>Arthropoda</taxon>
        <taxon>Hexapoda</taxon>
        <taxon>Insecta</taxon>
        <taxon>Pterygota</taxon>
        <taxon>Neoptera</taxon>
        <taxon>Endopterygota</taxon>
        <taxon>Diptera</taxon>
        <taxon>Brachycera</taxon>
        <taxon>Muscomorpha</taxon>
        <taxon>Ephydroidea</taxon>
        <taxon>Drosophilidae</taxon>
        <taxon>Drosophila</taxon>
        <taxon>Sophophora</taxon>
    </lineage>
</organism>
<dbReference type="OMA" id="LMTNTGC"/>